<evidence type="ECO:0000313" key="1">
    <source>
        <dbReference type="EMBL" id="KAF2789742.1"/>
    </source>
</evidence>
<sequence>MSLALHEHNRESTCGYLHHTKPHVQPALKFLWLVDESLAYSSPLFSGPSSFATHEAGTGIGTQREIGRWRQCETAARSMAITQRGDDPAASGTVASSHCLHWETLQLSNDRFRLNCFALHCANRCFIVPEFHYTSYTANNYPPTLVYPLVSGGGQKFETA</sequence>
<reference evidence="1" key="1">
    <citation type="journal article" date="2020" name="Stud. Mycol.">
        <title>101 Dothideomycetes genomes: a test case for predicting lifestyles and emergence of pathogens.</title>
        <authorList>
            <person name="Haridas S."/>
            <person name="Albert R."/>
            <person name="Binder M."/>
            <person name="Bloem J."/>
            <person name="Labutti K."/>
            <person name="Salamov A."/>
            <person name="Andreopoulos B."/>
            <person name="Baker S."/>
            <person name="Barry K."/>
            <person name="Bills G."/>
            <person name="Bluhm B."/>
            <person name="Cannon C."/>
            <person name="Castanera R."/>
            <person name="Culley D."/>
            <person name="Daum C."/>
            <person name="Ezra D."/>
            <person name="Gonzalez J."/>
            <person name="Henrissat B."/>
            <person name="Kuo A."/>
            <person name="Liang C."/>
            <person name="Lipzen A."/>
            <person name="Lutzoni F."/>
            <person name="Magnuson J."/>
            <person name="Mondo S."/>
            <person name="Nolan M."/>
            <person name="Ohm R."/>
            <person name="Pangilinan J."/>
            <person name="Park H.-J."/>
            <person name="Ramirez L."/>
            <person name="Alfaro M."/>
            <person name="Sun H."/>
            <person name="Tritt A."/>
            <person name="Yoshinaga Y."/>
            <person name="Zwiers L.-H."/>
            <person name="Turgeon B."/>
            <person name="Goodwin S."/>
            <person name="Spatafora J."/>
            <person name="Crous P."/>
            <person name="Grigoriev I."/>
        </authorList>
    </citation>
    <scope>NUCLEOTIDE SEQUENCE</scope>
    <source>
        <strain evidence="1">CBS 109.77</strain>
    </source>
</reference>
<dbReference type="Proteomes" id="UP000799757">
    <property type="component" value="Unassembled WGS sequence"/>
</dbReference>
<evidence type="ECO:0000313" key="2">
    <source>
        <dbReference type="Proteomes" id="UP000799757"/>
    </source>
</evidence>
<gene>
    <name evidence="1" type="ORF">K505DRAFT_341002</name>
</gene>
<dbReference type="EMBL" id="MU002116">
    <property type="protein sequence ID" value="KAF2789742.1"/>
    <property type="molecule type" value="Genomic_DNA"/>
</dbReference>
<protein>
    <submittedName>
        <fullName evidence="1">Uncharacterized protein</fullName>
    </submittedName>
</protein>
<organism evidence="1 2">
    <name type="scientific">Melanomma pulvis-pyrius CBS 109.77</name>
    <dbReference type="NCBI Taxonomy" id="1314802"/>
    <lineage>
        <taxon>Eukaryota</taxon>
        <taxon>Fungi</taxon>
        <taxon>Dikarya</taxon>
        <taxon>Ascomycota</taxon>
        <taxon>Pezizomycotina</taxon>
        <taxon>Dothideomycetes</taxon>
        <taxon>Pleosporomycetidae</taxon>
        <taxon>Pleosporales</taxon>
        <taxon>Melanommataceae</taxon>
        <taxon>Melanomma</taxon>
    </lineage>
</organism>
<name>A0A6A6X072_9PLEO</name>
<dbReference type="AlphaFoldDB" id="A0A6A6X072"/>
<proteinExistence type="predicted"/>
<keyword evidence="2" id="KW-1185">Reference proteome</keyword>
<accession>A0A6A6X072</accession>